<dbReference type="Proteomes" id="UP000627521">
    <property type="component" value="Unassembled WGS sequence"/>
</dbReference>
<dbReference type="EMBL" id="JACXXH010000007">
    <property type="protein sequence ID" value="MBD3864256.1"/>
    <property type="molecule type" value="Genomic_DNA"/>
</dbReference>
<dbReference type="RefSeq" id="WP_191100427.1">
    <property type="nucleotide sequence ID" value="NZ_JACXXF010000007.1"/>
</dbReference>
<protein>
    <submittedName>
        <fullName evidence="2">Glycosyltransferase family 2 protein</fullName>
    </submittedName>
</protein>
<comment type="caution">
    <text evidence="2">The sequence shown here is derived from an EMBL/GenBank/DDBJ whole genome shotgun (WGS) entry which is preliminary data.</text>
</comment>
<organism evidence="2 3">
    <name type="scientific">Olleya marilimosa</name>
    <dbReference type="NCBI Taxonomy" id="272164"/>
    <lineage>
        <taxon>Bacteria</taxon>
        <taxon>Pseudomonadati</taxon>
        <taxon>Bacteroidota</taxon>
        <taxon>Flavobacteriia</taxon>
        <taxon>Flavobacteriales</taxon>
        <taxon>Flavobacteriaceae</taxon>
    </lineage>
</organism>
<gene>
    <name evidence="2" type="ORF">IEG06_12425</name>
</gene>
<accession>A0ABR8LX89</accession>
<evidence type="ECO:0000313" key="2">
    <source>
        <dbReference type="EMBL" id="MBD3864256.1"/>
    </source>
</evidence>
<name>A0ABR8LX89_9FLAO</name>
<reference evidence="2 3" key="1">
    <citation type="submission" date="2020-09" db="EMBL/GenBank/DDBJ databases">
        <title>Bacillus nautilus sp. nov., Chryseoglobus crepusculi sp. nov, and Psychrobacter noctis sp. nov., isolated from deep-sea sponges from the equatorial Atlantic.</title>
        <authorList>
            <person name="Stennett H.L."/>
            <person name="Williams S.E."/>
        </authorList>
    </citation>
    <scope>NUCLEOTIDE SEQUENCE [LARGE SCALE GENOMIC DNA]</scope>
    <source>
        <strain evidence="2 3">28M-24</strain>
    </source>
</reference>
<dbReference type="InterPro" id="IPR029044">
    <property type="entry name" value="Nucleotide-diphossugar_trans"/>
</dbReference>
<evidence type="ECO:0000259" key="1">
    <source>
        <dbReference type="Pfam" id="PF00535"/>
    </source>
</evidence>
<feature type="domain" description="Glycosyltransferase 2-like" evidence="1">
    <location>
        <begin position="37"/>
        <end position="133"/>
    </location>
</feature>
<evidence type="ECO:0000313" key="3">
    <source>
        <dbReference type="Proteomes" id="UP000627521"/>
    </source>
</evidence>
<dbReference type="Pfam" id="PF00535">
    <property type="entry name" value="Glycos_transf_2"/>
    <property type="match status" value="1"/>
</dbReference>
<proteinExistence type="predicted"/>
<dbReference type="InterPro" id="IPR001173">
    <property type="entry name" value="Glyco_trans_2-like"/>
</dbReference>
<dbReference type="Gene3D" id="3.90.550.10">
    <property type="entry name" value="Spore Coat Polysaccharide Biosynthesis Protein SpsA, Chain A"/>
    <property type="match status" value="1"/>
</dbReference>
<dbReference type="SUPFAM" id="SSF53448">
    <property type="entry name" value="Nucleotide-diphospho-sugar transferases"/>
    <property type="match status" value="1"/>
</dbReference>
<dbReference type="CDD" id="cd00761">
    <property type="entry name" value="Glyco_tranf_GTA_type"/>
    <property type="match status" value="1"/>
</dbReference>
<keyword evidence="3" id="KW-1185">Reference proteome</keyword>
<sequence length="279" mass="31877">MGNAKKKDVKLELLVSTMFQTSLDFLSNMFPNSSSQNYNILIINQTDQSHLLKSTVDNIRVINSFEKGLAKSRNMAINNTIGQLCLIVDDDVKFKPDFDKIILEAYNRNPNAAIITFKMEDFDGNLFKNYPLVKFHNLESIKEVNSVVITFNTKLIKQNRLLFNVNFGLGSTFETADEYIFMREALKLKMQTIFEPKVILSHPFFSSGKDSGNDKLVYARSALYYKYSGVLGYLKLCKYLYIVHKQGAIKTNQIIKKFKVGLKGIDTYKNLVKLGIEKA</sequence>